<keyword evidence="7" id="KW-1185">Reference proteome</keyword>
<keyword evidence="1 4" id="KW-0732">Signal</keyword>
<evidence type="ECO:0000313" key="7">
    <source>
        <dbReference type="Proteomes" id="UP001460270"/>
    </source>
</evidence>
<dbReference type="InterPro" id="IPR026664">
    <property type="entry name" value="Stereocilin-rel"/>
</dbReference>
<evidence type="ECO:0000256" key="1">
    <source>
        <dbReference type="ARBA" id="ARBA00022729"/>
    </source>
</evidence>
<evidence type="ECO:0000256" key="3">
    <source>
        <dbReference type="SAM" id="MobiDB-lite"/>
    </source>
</evidence>
<comment type="caution">
    <text evidence="6">The sequence shown here is derived from an EMBL/GenBank/DDBJ whole genome shotgun (WGS) entry which is preliminary data.</text>
</comment>
<reference evidence="7" key="1">
    <citation type="submission" date="2024-04" db="EMBL/GenBank/DDBJ databases">
        <title>Salinicola lusitanus LLJ914,a marine bacterium isolated from the Okinawa Trough.</title>
        <authorList>
            <person name="Li J."/>
        </authorList>
    </citation>
    <scope>NUCLEOTIDE SEQUENCE [LARGE SCALE GENOMIC DNA]</scope>
</reference>
<feature type="region of interest" description="Disordered" evidence="3">
    <location>
        <begin position="695"/>
        <end position="723"/>
    </location>
</feature>
<evidence type="ECO:0000313" key="6">
    <source>
        <dbReference type="EMBL" id="KAK7912593.1"/>
    </source>
</evidence>
<accession>A0AAW0NZU1</accession>
<feature type="domain" description="Stereocilin LRR" evidence="5">
    <location>
        <begin position="1133"/>
        <end position="1245"/>
    </location>
</feature>
<organism evidence="6 7">
    <name type="scientific">Mugilogobius chulae</name>
    <name type="common">yellowstripe goby</name>
    <dbReference type="NCBI Taxonomy" id="88201"/>
    <lineage>
        <taxon>Eukaryota</taxon>
        <taxon>Metazoa</taxon>
        <taxon>Chordata</taxon>
        <taxon>Craniata</taxon>
        <taxon>Vertebrata</taxon>
        <taxon>Euteleostomi</taxon>
        <taxon>Actinopterygii</taxon>
        <taxon>Neopterygii</taxon>
        <taxon>Teleostei</taxon>
        <taxon>Neoteleostei</taxon>
        <taxon>Acanthomorphata</taxon>
        <taxon>Gobiaria</taxon>
        <taxon>Gobiiformes</taxon>
        <taxon>Gobioidei</taxon>
        <taxon>Gobiidae</taxon>
        <taxon>Gobionellinae</taxon>
        <taxon>Mugilogobius</taxon>
    </lineage>
</organism>
<feature type="chain" id="PRO_5043822043" description="Stereocilin LRR domain-containing protein" evidence="4">
    <location>
        <begin position="17"/>
        <end position="1598"/>
    </location>
</feature>
<gene>
    <name evidence="6" type="ORF">WMY93_012804</name>
</gene>
<evidence type="ECO:0000256" key="2">
    <source>
        <dbReference type="ARBA" id="ARBA00023180"/>
    </source>
</evidence>
<feature type="domain" description="Stereocilin LRR" evidence="5">
    <location>
        <begin position="865"/>
        <end position="1128"/>
    </location>
</feature>
<sequence>MWWTGVAGLLFAILSADQLACPESKIIHRKTSPLQPAPPTWSRTSRLSSIRSSLSLIPKERGLWTKAELIKAFSVEMGPTMMAALASVTSPRCSPLSTDGESYNFFSTYFRMSDSTLETLSGIQDIIMNILTYLPVSGNLVNAVSSLMDTVIKYTLEVLFSVLQETCEQGDLKQLIMWGLRHNVSWSFGTALIDILLDIILAPDSSLCTYPGTDCQSTGVLFQRSFLDLDNTNFDIYRNIILQCDHRNLAALSDTICPEIVSGSRQTSSVSVLILCQALSSLNSAEMESVWSKACYVLQAFMSPLLSRTAADCSGVGTFPSPAIFTLPTDTPMRIIREASSLNQLACDYNSWMDNVTVDPALVGLCGDNQQDKFVQNVCNNATLMKKLVADSSNLWLYAYCGNYSTDLDKMVAEHCMYDQWLFQDMPIDPYLLEFCTILDNGRISLLICQDIRFFMLLFSNPLNVHLMPNCTQILPVPDYPGTNEDPIDPCDYSLWRDASRVHANIVTLCSQFDADDFNREVCANQTILSQLLINQQNSWLQPHCLKAVLAIPSTAVENFNKTEWCDYQTWASRYVDDSVVGLCWQHDQEDFQKNVCCKLAVFQRLLQDPRNSWLRTVCNETEEIDKAQLLQQVCKYAEWINPIIVDMTEVALCSAVDPDNFISKVCLNSTVFKNLLANQDNIWLIQQCSNHTLPTTTTTAPPQTPPPAPPAPPQHHPPQEQALSHPDPALIHLCWKHDQAKFVSSVCPNPNLLSALTQEPSNAWVGSTCANFTNAGTEEPYVCLAQDLAKKFNWTCSQDLTLACQPGMGQNVMMQMIVRCWLENLRTRMADLLTPEVTAVLDQSVSLAVVSLLSLEETQNTTYHVSENIRLAILTSVESFMKKETDFEKKRVILQCFGRVLTSLMQMTRGLAQDEEFFFIREYFNIPVEKLRAVLIGSHISTIRMILLYYSKHKNTLQVQKHYFCQTSSRELHAHAGVSALQTHLATDGTLFSDLASLLALISPTDIQGLPLLQNNVEVLDTINKNLELMTLDQRQAFGAWFGTVMLPINITKGQQSLIRDTGNLIAYLPFYNFQHLSAAQLLDGLDVLQRNTLSPVKQQFIAQHLIGAYKNLTAQDFIKLGSITACQKLHHDGLTMPSSLLSRLFIDSTQEPSMLTVEQITDKAPFLPMYGLSFIQSLSPSQLLSALPIIKSVTFSPVQASVIVDKLSSVMKLNSPGILQQLGSLVVGVKTDLLLTLTSEKLLSSLPSMAQQTPSFNPAKLMPLLQSSGAFHKAWNTQQAQAIFNKVLEMKPELIKDDFQSLGTVGQGLNCKVLVGRLKTPSSVRETLLLLRHQPSLLHNSLKKCVVDEVYKDSFFPNFLTDFGSELALAMSVSTIKTFRVDVMNSLRAVIISEPQYFLLLSRRKQELLVDKIVQRLSMYTGVYTEEEFLSLGIMATFVADEIFIQLDRTYFIENLEFLQTLCYSTTKMDIIARILQETVAFGPVNTWTKATLNQVGRFLFFLPTNKLQEISQELMTLTRIEVLFMDQRQWEDGPIGSHCLDANEKRSNFEKQQFVLQFFLGFLQVSSSGHVSTPLIVPTCELLHSTSPSVWTLQA</sequence>
<feature type="signal peptide" evidence="4">
    <location>
        <begin position="1"/>
        <end position="16"/>
    </location>
</feature>
<evidence type="ECO:0000259" key="5">
    <source>
        <dbReference type="Pfam" id="PF21058"/>
    </source>
</evidence>
<name>A0AAW0NZU1_9GOBI</name>
<dbReference type="PANTHER" id="PTHR23412">
    <property type="entry name" value="STEREOCILIN RELATED"/>
    <property type="match status" value="1"/>
</dbReference>
<feature type="compositionally biased region" description="Pro residues" evidence="3">
    <location>
        <begin position="703"/>
        <end position="717"/>
    </location>
</feature>
<evidence type="ECO:0000256" key="4">
    <source>
        <dbReference type="SAM" id="SignalP"/>
    </source>
</evidence>
<protein>
    <recommendedName>
        <fullName evidence="5">Stereocilin LRR domain-containing protein</fullName>
    </recommendedName>
</protein>
<dbReference type="InterPro" id="IPR048992">
    <property type="entry name" value="Stereocilin_LRR"/>
</dbReference>
<dbReference type="Proteomes" id="UP001460270">
    <property type="component" value="Unassembled WGS sequence"/>
</dbReference>
<dbReference type="EMBL" id="JBBPFD010000009">
    <property type="protein sequence ID" value="KAK7912593.1"/>
    <property type="molecule type" value="Genomic_DNA"/>
</dbReference>
<dbReference type="PANTHER" id="PTHR23412:SF19">
    <property type="entry name" value="STEREOCILIN 1"/>
    <property type="match status" value="1"/>
</dbReference>
<proteinExistence type="predicted"/>
<keyword evidence="2" id="KW-0325">Glycoprotein</keyword>
<dbReference type="GO" id="GO:0007160">
    <property type="term" value="P:cell-matrix adhesion"/>
    <property type="evidence" value="ECO:0007669"/>
    <property type="project" value="TreeGrafter"/>
</dbReference>
<dbReference type="GO" id="GO:0009986">
    <property type="term" value="C:cell surface"/>
    <property type="evidence" value="ECO:0007669"/>
    <property type="project" value="TreeGrafter"/>
</dbReference>
<dbReference type="Pfam" id="PF21058">
    <property type="entry name" value="Stereocilin"/>
    <property type="match status" value="2"/>
</dbReference>